<keyword evidence="3" id="KW-1185">Reference proteome</keyword>
<reference evidence="2" key="1">
    <citation type="journal article" date="2020" name="Cell">
        <title>Large-Scale Comparative Analyses of Tick Genomes Elucidate Their Genetic Diversity and Vector Capacities.</title>
        <authorList>
            <consortium name="Tick Genome and Microbiome Consortium (TIGMIC)"/>
            <person name="Jia N."/>
            <person name="Wang J."/>
            <person name="Shi W."/>
            <person name="Du L."/>
            <person name="Sun Y."/>
            <person name="Zhan W."/>
            <person name="Jiang J.F."/>
            <person name="Wang Q."/>
            <person name="Zhang B."/>
            <person name="Ji P."/>
            <person name="Bell-Sakyi L."/>
            <person name="Cui X.M."/>
            <person name="Yuan T.T."/>
            <person name="Jiang B.G."/>
            <person name="Yang W.F."/>
            <person name="Lam T.T."/>
            <person name="Chang Q.C."/>
            <person name="Ding S.J."/>
            <person name="Wang X.J."/>
            <person name="Zhu J.G."/>
            <person name="Ruan X.D."/>
            <person name="Zhao L."/>
            <person name="Wei J.T."/>
            <person name="Ye R.Z."/>
            <person name="Que T.C."/>
            <person name="Du C.H."/>
            <person name="Zhou Y.H."/>
            <person name="Cheng J.X."/>
            <person name="Dai P.F."/>
            <person name="Guo W.B."/>
            <person name="Han X.H."/>
            <person name="Huang E.J."/>
            <person name="Li L.F."/>
            <person name="Wei W."/>
            <person name="Gao Y.C."/>
            <person name="Liu J.Z."/>
            <person name="Shao H.Z."/>
            <person name="Wang X."/>
            <person name="Wang C.C."/>
            <person name="Yang T.C."/>
            <person name="Huo Q.B."/>
            <person name="Li W."/>
            <person name="Chen H.Y."/>
            <person name="Chen S.E."/>
            <person name="Zhou L.G."/>
            <person name="Ni X.B."/>
            <person name="Tian J.H."/>
            <person name="Sheng Y."/>
            <person name="Liu T."/>
            <person name="Pan Y.S."/>
            <person name="Xia L.Y."/>
            <person name="Li J."/>
            <person name="Zhao F."/>
            <person name="Cao W.C."/>
        </authorList>
    </citation>
    <scope>NUCLEOTIDE SEQUENCE</scope>
    <source>
        <strain evidence="2">Rsan-2018</strain>
    </source>
</reference>
<dbReference type="EMBL" id="JABSTV010000481">
    <property type="protein sequence ID" value="KAH7986331.1"/>
    <property type="molecule type" value="Genomic_DNA"/>
</dbReference>
<comment type="caution">
    <text evidence="2">The sequence shown here is derived from an EMBL/GenBank/DDBJ whole genome shotgun (WGS) entry which is preliminary data.</text>
</comment>
<sequence>MAIGERIHGHSCTACTTDATVITSNKPAASKKAEFKWLQCKAAIILASSDGSVTRRQALERAGNIVNNNRQGGPVVNKGRSFRDALTGGSE</sequence>
<reference evidence="2" key="2">
    <citation type="submission" date="2021-09" db="EMBL/GenBank/DDBJ databases">
        <authorList>
            <person name="Jia N."/>
            <person name="Wang J."/>
            <person name="Shi W."/>
            <person name="Du L."/>
            <person name="Sun Y."/>
            <person name="Zhan W."/>
            <person name="Jiang J."/>
            <person name="Wang Q."/>
            <person name="Zhang B."/>
            <person name="Ji P."/>
            <person name="Sakyi L.B."/>
            <person name="Cui X."/>
            <person name="Yuan T."/>
            <person name="Jiang B."/>
            <person name="Yang W."/>
            <person name="Lam T.T.-Y."/>
            <person name="Chang Q."/>
            <person name="Ding S."/>
            <person name="Wang X."/>
            <person name="Zhu J."/>
            <person name="Ruan X."/>
            <person name="Zhao L."/>
            <person name="Wei J."/>
            <person name="Que T."/>
            <person name="Du C."/>
            <person name="Cheng J."/>
            <person name="Dai P."/>
            <person name="Han X."/>
            <person name="Huang E."/>
            <person name="Gao Y."/>
            <person name="Liu J."/>
            <person name="Shao H."/>
            <person name="Ye R."/>
            <person name="Li L."/>
            <person name="Wei W."/>
            <person name="Wang X."/>
            <person name="Wang C."/>
            <person name="Huo Q."/>
            <person name="Li W."/>
            <person name="Guo W."/>
            <person name="Chen H."/>
            <person name="Chen S."/>
            <person name="Zhou L."/>
            <person name="Zhou L."/>
            <person name="Ni X."/>
            <person name="Tian J."/>
            <person name="Zhou Y."/>
            <person name="Sheng Y."/>
            <person name="Liu T."/>
            <person name="Pan Y."/>
            <person name="Xia L."/>
            <person name="Li J."/>
            <person name="Zhao F."/>
            <person name="Cao W."/>
        </authorList>
    </citation>
    <scope>NUCLEOTIDE SEQUENCE</scope>
    <source>
        <strain evidence="2">Rsan-2018</strain>
        <tissue evidence="2">Larvae</tissue>
    </source>
</reference>
<protein>
    <submittedName>
        <fullName evidence="2">Uncharacterized protein</fullName>
    </submittedName>
</protein>
<accession>A0A9D4TDK6</accession>
<name>A0A9D4TDK6_RHISA</name>
<evidence type="ECO:0000256" key="1">
    <source>
        <dbReference type="SAM" id="MobiDB-lite"/>
    </source>
</evidence>
<organism evidence="2 3">
    <name type="scientific">Rhipicephalus sanguineus</name>
    <name type="common">Brown dog tick</name>
    <name type="synonym">Ixodes sanguineus</name>
    <dbReference type="NCBI Taxonomy" id="34632"/>
    <lineage>
        <taxon>Eukaryota</taxon>
        <taxon>Metazoa</taxon>
        <taxon>Ecdysozoa</taxon>
        <taxon>Arthropoda</taxon>
        <taxon>Chelicerata</taxon>
        <taxon>Arachnida</taxon>
        <taxon>Acari</taxon>
        <taxon>Parasitiformes</taxon>
        <taxon>Ixodida</taxon>
        <taxon>Ixodoidea</taxon>
        <taxon>Ixodidae</taxon>
        <taxon>Rhipicephalinae</taxon>
        <taxon>Rhipicephalus</taxon>
        <taxon>Rhipicephalus</taxon>
    </lineage>
</organism>
<evidence type="ECO:0000313" key="2">
    <source>
        <dbReference type="EMBL" id="KAH7986331.1"/>
    </source>
</evidence>
<proteinExistence type="predicted"/>
<dbReference type="Proteomes" id="UP000821837">
    <property type="component" value="Unassembled WGS sequence"/>
</dbReference>
<dbReference type="AlphaFoldDB" id="A0A9D4TDK6"/>
<gene>
    <name evidence="2" type="ORF">HPB52_025046</name>
</gene>
<evidence type="ECO:0000313" key="3">
    <source>
        <dbReference type="Proteomes" id="UP000821837"/>
    </source>
</evidence>
<feature type="region of interest" description="Disordered" evidence="1">
    <location>
        <begin position="70"/>
        <end position="91"/>
    </location>
</feature>